<dbReference type="Gene3D" id="2.30.30.490">
    <property type="match status" value="1"/>
</dbReference>
<dbReference type="SMART" id="SM00439">
    <property type="entry name" value="BAH"/>
    <property type="match status" value="1"/>
</dbReference>
<feature type="region of interest" description="Disordered" evidence="1">
    <location>
        <begin position="669"/>
        <end position="714"/>
    </location>
</feature>
<dbReference type="PROSITE" id="PS51038">
    <property type="entry name" value="BAH"/>
    <property type="match status" value="1"/>
</dbReference>
<feature type="compositionally biased region" description="Basic and acidic residues" evidence="1">
    <location>
        <begin position="376"/>
        <end position="397"/>
    </location>
</feature>
<dbReference type="InterPro" id="IPR001025">
    <property type="entry name" value="BAH_dom"/>
</dbReference>
<dbReference type="EMBL" id="FZQP02000560">
    <property type="protein sequence ID" value="VVC89534.1"/>
    <property type="molecule type" value="Genomic_DNA"/>
</dbReference>
<organism evidence="3 4">
    <name type="scientific">Leptidea sinapis</name>
    <dbReference type="NCBI Taxonomy" id="189913"/>
    <lineage>
        <taxon>Eukaryota</taxon>
        <taxon>Metazoa</taxon>
        <taxon>Ecdysozoa</taxon>
        <taxon>Arthropoda</taxon>
        <taxon>Hexapoda</taxon>
        <taxon>Insecta</taxon>
        <taxon>Pterygota</taxon>
        <taxon>Neoptera</taxon>
        <taxon>Endopterygota</taxon>
        <taxon>Lepidoptera</taxon>
        <taxon>Glossata</taxon>
        <taxon>Ditrysia</taxon>
        <taxon>Papilionoidea</taxon>
        <taxon>Pieridae</taxon>
        <taxon>Dismorphiinae</taxon>
        <taxon>Leptidea</taxon>
    </lineage>
</organism>
<dbReference type="Pfam" id="PF01426">
    <property type="entry name" value="BAH"/>
    <property type="match status" value="1"/>
</dbReference>
<sequence length="921" mass="102422">MNVSRLETVAKSERGVAPVLQQYGPYYPADLCYGRYFRPQGPYHMAPPQPESPMVGVGSEPYPAPQYYGAPPCYQHSPQRIPYVVTSTSIVIECENCIEYLANVYTKKLAKNLAQILTDIIVVNVDRDPPLETEPPEPPTASDAPHPCTLPDMGGASPKRELYDVRDNLRLVGDLPGSAEALGPPSPARGSAGICAPQPPPIAPRRARLGKAMARKSLVGDDTALLLSTPQRPCSQQNDGDDDVLAISPPLCAPIDLSSSDERTTPLVDVKKENEGPTFALSRKADAQALKEHNTSNLSDTVPPVEITKPVKRRYSRPKLEIEMKDVQLDDVCKTNGIGEHVKLQKRRKVSGDQTDSPKPETIVKEPKRRTSQNKKSLEKKSNKRRSDTVVTEPKAKKMPLESTINNDQRVQILPIIQDNILVPEDPYCLKPKNKSAVVLDNLIKKNSVERTEIKGLANSDTILSPADLFLPSNENTLLHTPKRTLNINNNVVESNTNTNGVKPKTIAAVSQLIEKKLASKNACKLERVDSRVTHTLKSVLNGGSNKESLKNFKDEDIKSVVPSNIEKCVEISAVNSIIKIKEKCDIPKNDEAVADIETLDSNIEGYKSSVDKSKRCKITVEKQNGGEFKAKSVEKVAKLLVSKKTVLKTDDASLVIEDACSSLDATVKRRTKRRRSGARRPRRMVAPLAPPDISPRPPPRWSNALKMTSQNDSRQDMTARCWSRMSHASGDRVARGDCVLLRASPARAQPFVARVASLWENPNDELKEWSEQHRRSGREKEVYYVDFKSPYCLRLLSGEMMVSLVWYYRPEHTDRGRLPTDAPDEVFASRHRDANSVACIEDKCYVLTFNEYCRYKKRLKAMKEGITIAPSIVPALPSSEVTPAVAPNDTKLPPSVSPELVLFCRRIYDFRSKKIHEPNK</sequence>
<evidence type="ECO:0000259" key="2">
    <source>
        <dbReference type="PROSITE" id="PS51038"/>
    </source>
</evidence>
<keyword evidence="4" id="KW-1185">Reference proteome</keyword>
<protein>
    <recommendedName>
        <fullName evidence="2">BAH domain-containing protein</fullName>
    </recommendedName>
</protein>
<reference evidence="3 4" key="1">
    <citation type="submission" date="2017-07" db="EMBL/GenBank/DDBJ databases">
        <authorList>
            <person name="Talla V."/>
            <person name="Backstrom N."/>
        </authorList>
    </citation>
    <scope>NUCLEOTIDE SEQUENCE [LARGE SCALE GENOMIC DNA]</scope>
</reference>
<dbReference type="Proteomes" id="UP000324832">
    <property type="component" value="Unassembled WGS sequence"/>
</dbReference>
<dbReference type="InterPro" id="IPR053032">
    <property type="entry name" value="BAH_domain-containing"/>
</dbReference>
<dbReference type="GO" id="GO:0000976">
    <property type="term" value="F:transcription cis-regulatory region binding"/>
    <property type="evidence" value="ECO:0007669"/>
    <property type="project" value="TreeGrafter"/>
</dbReference>
<feature type="region of interest" description="Disordered" evidence="1">
    <location>
        <begin position="128"/>
        <end position="159"/>
    </location>
</feature>
<proteinExistence type="predicted"/>
<name>A0A5E4PWI8_9NEOP</name>
<dbReference type="InterPro" id="IPR043151">
    <property type="entry name" value="BAH_sf"/>
</dbReference>
<gene>
    <name evidence="3" type="ORF">LSINAPIS_LOCUS2630</name>
</gene>
<evidence type="ECO:0000313" key="4">
    <source>
        <dbReference type="Proteomes" id="UP000324832"/>
    </source>
</evidence>
<evidence type="ECO:0000256" key="1">
    <source>
        <dbReference type="SAM" id="MobiDB-lite"/>
    </source>
</evidence>
<feature type="compositionally biased region" description="Basic residues" evidence="1">
    <location>
        <begin position="669"/>
        <end position="684"/>
    </location>
</feature>
<dbReference type="PANTHER" id="PTHR46576:SF1">
    <property type="entry name" value="BROMO ADJACENT HOMOLOGY DOMAIN-CONTAINING 1 PROTEIN"/>
    <property type="match status" value="1"/>
</dbReference>
<dbReference type="AlphaFoldDB" id="A0A5E4PWI8"/>
<feature type="domain" description="BAH" evidence="2">
    <location>
        <begin position="732"/>
        <end position="920"/>
    </location>
</feature>
<feature type="compositionally biased region" description="Basic and acidic residues" evidence="1">
    <location>
        <begin position="356"/>
        <end position="366"/>
    </location>
</feature>
<dbReference type="GO" id="GO:0003682">
    <property type="term" value="F:chromatin binding"/>
    <property type="evidence" value="ECO:0007669"/>
    <property type="project" value="InterPro"/>
</dbReference>
<dbReference type="GO" id="GO:0045892">
    <property type="term" value="P:negative regulation of DNA-templated transcription"/>
    <property type="evidence" value="ECO:0007669"/>
    <property type="project" value="TreeGrafter"/>
</dbReference>
<feature type="compositionally biased region" description="Pro residues" evidence="1">
    <location>
        <begin position="689"/>
        <end position="701"/>
    </location>
</feature>
<dbReference type="GO" id="GO:0031507">
    <property type="term" value="P:heterochromatin formation"/>
    <property type="evidence" value="ECO:0007669"/>
    <property type="project" value="TreeGrafter"/>
</dbReference>
<feature type="region of interest" description="Disordered" evidence="1">
    <location>
        <begin position="343"/>
        <end position="397"/>
    </location>
</feature>
<dbReference type="PANTHER" id="PTHR46576">
    <property type="entry name" value="BROMO ADJACENT HOMOLOGY DOMAIN-CONTAINING 1 PROTEIN"/>
    <property type="match status" value="1"/>
</dbReference>
<evidence type="ECO:0000313" key="3">
    <source>
        <dbReference type="EMBL" id="VVC89534.1"/>
    </source>
</evidence>
<accession>A0A5E4PWI8</accession>
<feature type="region of interest" description="Disordered" evidence="1">
    <location>
        <begin position="176"/>
        <end position="200"/>
    </location>
</feature>
<dbReference type="GO" id="GO:0005677">
    <property type="term" value="C:chromatin silencing complex"/>
    <property type="evidence" value="ECO:0007669"/>
    <property type="project" value="TreeGrafter"/>
</dbReference>